<name>A0A7X3LSU7_9HYPH</name>
<dbReference type="PROSITE" id="PS51318">
    <property type="entry name" value="TAT"/>
    <property type="match status" value="1"/>
</dbReference>
<accession>A0A7X3LSU7</accession>
<dbReference type="SUPFAM" id="SSF102198">
    <property type="entry name" value="Putative cyclase"/>
    <property type="match status" value="1"/>
</dbReference>
<dbReference type="Proteomes" id="UP000433101">
    <property type="component" value="Unassembled WGS sequence"/>
</dbReference>
<protein>
    <submittedName>
        <fullName evidence="1">Twin-arginine translocation signal domain-containing protein</fullName>
    </submittedName>
</protein>
<sequence length="274" mass="29170">MCVPGCQETVMRRLSRRGFFKGLGAAGAGAAVFTAFPPPRPAIAQGASFSRVVDLTHALGPDFPTFFGKPQLSMERNAAFDKDGYNMFTWTIVEHTGTHLDAPIHFSADGVDASSIGADQLVVPLAVVDIKEKAASDTDYQLTPDDLKTWEAANGDLPNGGCVAMNSGWARYVTGEKFRNTDPEGRMHFPGFHVEAAMYMMEKGVVGMAVDTLSLDFGASEDFATHYAWLPSGRWGVECVANLDDVPATGATFVLGGPKIKGASGGPSRVFALV</sequence>
<comment type="caution">
    <text evidence="1">The sequence shown here is derived from an EMBL/GenBank/DDBJ whole genome shotgun (WGS) entry which is preliminary data.</text>
</comment>
<dbReference type="Pfam" id="PF04199">
    <property type="entry name" value="Cyclase"/>
    <property type="match status" value="1"/>
</dbReference>
<evidence type="ECO:0000313" key="2">
    <source>
        <dbReference type="Proteomes" id="UP000433101"/>
    </source>
</evidence>
<reference evidence="1 2" key="1">
    <citation type="submission" date="2019-12" db="EMBL/GenBank/DDBJ databases">
        <authorList>
            <person name="Li M."/>
        </authorList>
    </citation>
    <scope>NUCLEOTIDE SEQUENCE [LARGE SCALE GENOMIC DNA]</scope>
    <source>
        <strain evidence="1 2">GBMRC 2046</strain>
    </source>
</reference>
<organism evidence="1 2">
    <name type="scientific">Stappia sediminis</name>
    <dbReference type="NCBI Taxonomy" id="2692190"/>
    <lineage>
        <taxon>Bacteria</taxon>
        <taxon>Pseudomonadati</taxon>
        <taxon>Pseudomonadota</taxon>
        <taxon>Alphaproteobacteria</taxon>
        <taxon>Hyphomicrobiales</taxon>
        <taxon>Stappiaceae</taxon>
        <taxon>Stappia</taxon>
    </lineage>
</organism>
<dbReference type="PANTHER" id="PTHR31118">
    <property type="entry name" value="CYCLASE-LIKE PROTEIN 2"/>
    <property type="match status" value="1"/>
</dbReference>
<dbReference type="GO" id="GO:0004061">
    <property type="term" value="F:arylformamidase activity"/>
    <property type="evidence" value="ECO:0007669"/>
    <property type="project" value="InterPro"/>
</dbReference>
<dbReference type="InterPro" id="IPR007325">
    <property type="entry name" value="KFase/CYL"/>
</dbReference>
<dbReference type="AlphaFoldDB" id="A0A7X3LSU7"/>
<dbReference type="GO" id="GO:0019441">
    <property type="term" value="P:L-tryptophan catabolic process to kynurenine"/>
    <property type="evidence" value="ECO:0007669"/>
    <property type="project" value="InterPro"/>
</dbReference>
<keyword evidence="2" id="KW-1185">Reference proteome</keyword>
<dbReference type="InterPro" id="IPR006311">
    <property type="entry name" value="TAT_signal"/>
</dbReference>
<dbReference type="NCBIfam" id="TIGR01409">
    <property type="entry name" value="TAT_signal_seq"/>
    <property type="match status" value="1"/>
</dbReference>
<dbReference type="RefSeq" id="WP_160774697.1">
    <property type="nucleotide sequence ID" value="NZ_WUMV01000002.1"/>
</dbReference>
<dbReference type="InterPro" id="IPR019546">
    <property type="entry name" value="TAT_signal_bac_arc"/>
</dbReference>
<dbReference type="Gene3D" id="3.50.30.50">
    <property type="entry name" value="Putative cyclase"/>
    <property type="match status" value="1"/>
</dbReference>
<gene>
    <name evidence="1" type="ORF">GR183_06160</name>
</gene>
<dbReference type="EMBL" id="WUMV01000002">
    <property type="protein sequence ID" value="MXN64482.1"/>
    <property type="molecule type" value="Genomic_DNA"/>
</dbReference>
<evidence type="ECO:0000313" key="1">
    <source>
        <dbReference type="EMBL" id="MXN64482.1"/>
    </source>
</evidence>
<dbReference type="PANTHER" id="PTHR31118:SF12">
    <property type="entry name" value="CYCLASE-LIKE PROTEIN 2"/>
    <property type="match status" value="1"/>
</dbReference>
<proteinExistence type="predicted"/>
<dbReference type="InterPro" id="IPR037175">
    <property type="entry name" value="KFase_sf"/>
</dbReference>